<evidence type="ECO:0000313" key="1">
    <source>
        <dbReference type="EMBL" id="MBC5769013.1"/>
    </source>
</evidence>
<keyword evidence="2" id="KW-1185">Reference proteome</keyword>
<evidence type="ECO:0000313" key="2">
    <source>
        <dbReference type="Proteomes" id="UP000620327"/>
    </source>
</evidence>
<organism evidence="1 2">
    <name type="scientific">Dysosmobacter segnis</name>
    <dbReference type="NCBI Taxonomy" id="2763042"/>
    <lineage>
        <taxon>Bacteria</taxon>
        <taxon>Bacillati</taxon>
        <taxon>Bacillota</taxon>
        <taxon>Clostridia</taxon>
        <taxon>Eubacteriales</taxon>
        <taxon>Oscillospiraceae</taxon>
        <taxon>Dysosmobacter</taxon>
    </lineage>
</organism>
<dbReference type="Pfam" id="PF06067">
    <property type="entry name" value="DUF932"/>
    <property type="match status" value="1"/>
</dbReference>
<comment type="caution">
    <text evidence="1">The sequence shown here is derived from an EMBL/GenBank/DDBJ whole genome shotgun (WGS) entry which is preliminary data.</text>
</comment>
<name>A0A923S6F3_9FIRM</name>
<dbReference type="RefSeq" id="WP_187013405.1">
    <property type="nucleotide sequence ID" value="NZ_JACOQI010000001.1"/>
</dbReference>
<dbReference type="EMBL" id="JACOQI010000001">
    <property type="protein sequence ID" value="MBC5769013.1"/>
    <property type="molecule type" value="Genomic_DNA"/>
</dbReference>
<proteinExistence type="predicted"/>
<dbReference type="InterPro" id="IPR026325">
    <property type="entry name" value="DUF932"/>
</dbReference>
<sequence length="307" mass="34678">MAANVETMMYVREKPWHGLGVEVSEAPNSEDALRFAGLDWNVRQENVFNSRGGIIKGFKANVRDSDDSVLGVVGDRYKVVQNRDAFKFTDGLIGGDVRYETAGSLRDGKQIWLLAKLPEQQIAGDAVEPYLCFTNAHDGSSGVRVCMTPVRVVCNNTLNVALATAKRTWSMRHTENVHERLNEARDCLFRAEDYMDGLAQYADMAANKTVQDDEIREILNELFPVTDKTSEREKATIDKIKDEFMICYFAPDIRRFRGTAWGAINAISDLVTHSMPHRNTKTYQENTWNKVMSGHVLLDRMAALCMK</sequence>
<dbReference type="AlphaFoldDB" id="A0A923S6F3"/>
<reference evidence="1" key="1">
    <citation type="submission" date="2020-08" db="EMBL/GenBank/DDBJ databases">
        <title>Genome public.</title>
        <authorList>
            <person name="Liu C."/>
            <person name="Sun Q."/>
        </authorList>
    </citation>
    <scope>NUCLEOTIDE SEQUENCE</scope>
    <source>
        <strain evidence="1">BX15</strain>
    </source>
</reference>
<protein>
    <submittedName>
        <fullName evidence="1">DUF932 domain-containing protein</fullName>
    </submittedName>
</protein>
<dbReference type="NCBIfam" id="TIGR03299">
    <property type="entry name" value="LGT_TIGR03299"/>
    <property type="match status" value="1"/>
</dbReference>
<accession>A0A923S6F3</accession>
<gene>
    <name evidence="1" type="ORF">H8Z83_01440</name>
</gene>
<dbReference type="Proteomes" id="UP000620327">
    <property type="component" value="Unassembled WGS sequence"/>
</dbReference>
<dbReference type="InterPro" id="IPR017686">
    <property type="entry name" value="Phg/plasmid-like_prot"/>
</dbReference>